<sequence>MSFIAVGANNRAVDCGVPLLTDTQHNPRNAKGAETETLPDDFNFGVENPTFVALPQFYVYVPGSQIPEDLIFRSTWRNLSLPLCFCPNAFEGMQFLFCQNNGKSLLADESVIGPSSIPLAYFTWKALPHPVTRTSLLSLASSAHIGATAVTPDCAPNPAKIIAQTIAAIKAGAASEPAPSIAKERACLAWRLLFGQYVEQLDGTTVFVPAALSNEFENVRKLKPAEALC</sequence>
<gene>
    <name evidence="1" type="ORF">CYCCA115_LOCUS3589</name>
</gene>
<comment type="caution">
    <text evidence="1">The sequence shown here is derived from an EMBL/GenBank/DDBJ whole genome shotgun (WGS) entry which is preliminary data.</text>
</comment>
<dbReference type="AlphaFoldDB" id="A0AAD2FF17"/>
<organism evidence="1 2">
    <name type="scientific">Cylindrotheca closterium</name>
    <dbReference type="NCBI Taxonomy" id="2856"/>
    <lineage>
        <taxon>Eukaryota</taxon>
        <taxon>Sar</taxon>
        <taxon>Stramenopiles</taxon>
        <taxon>Ochrophyta</taxon>
        <taxon>Bacillariophyta</taxon>
        <taxon>Bacillariophyceae</taxon>
        <taxon>Bacillariophycidae</taxon>
        <taxon>Bacillariales</taxon>
        <taxon>Bacillariaceae</taxon>
        <taxon>Cylindrotheca</taxon>
    </lineage>
</organism>
<evidence type="ECO:0000313" key="1">
    <source>
        <dbReference type="EMBL" id="CAJ1934086.1"/>
    </source>
</evidence>
<protein>
    <submittedName>
        <fullName evidence="1">Uncharacterized protein</fullName>
    </submittedName>
</protein>
<evidence type="ECO:0000313" key="2">
    <source>
        <dbReference type="Proteomes" id="UP001295423"/>
    </source>
</evidence>
<reference evidence="1" key="1">
    <citation type="submission" date="2023-08" db="EMBL/GenBank/DDBJ databases">
        <authorList>
            <person name="Audoor S."/>
            <person name="Bilcke G."/>
        </authorList>
    </citation>
    <scope>NUCLEOTIDE SEQUENCE</scope>
</reference>
<accession>A0AAD2FF17</accession>
<proteinExistence type="predicted"/>
<dbReference type="Proteomes" id="UP001295423">
    <property type="component" value="Unassembled WGS sequence"/>
</dbReference>
<name>A0AAD2FF17_9STRA</name>
<dbReference type="EMBL" id="CAKOGP040000332">
    <property type="protein sequence ID" value="CAJ1934086.1"/>
    <property type="molecule type" value="Genomic_DNA"/>
</dbReference>
<keyword evidence="2" id="KW-1185">Reference proteome</keyword>